<organism evidence="1 2">
    <name type="scientific">Olivibacter oleidegradans</name>
    <dbReference type="NCBI Taxonomy" id="760123"/>
    <lineage>
        <taxon>Bacteria</taxon>
        <taxon>Pseudomonadati</taxon>
        <taxon>Bacteroidota</taxon>
        <taxon>Sphingobacteriia</taxon>
        <taxon>Sphingobacteriales</taxon>
        <taxon>Sphingobacteriaceae</taxon>
        <taxon>Olivibacter</taxon>
    </lineage>
</organism>
<evidence type="ECO:0000313" key="1">
    <source>
        <dbReference type="EMBL" id="MFC0319548.1"/>
    </source>
</evidence>
<reference evidence="1 2" key="1">
    <citation type="submission" date="2024-09" db="EMBL/GenBank/DDBJ databases">
        <authorList>
            <person name="Sun Q."/>
            <person name="Mori K."/>
        </authorList>
    </citation>
    <scope>NUCLEOTIDE SEQUENCE [LARGE SCALE GENOMIC DNA]</scope>
    <source>
        <strain evidence="1 2">CCM 7765</strain>
    </source>
</reference>
<dbReference type="EMBL" id="JBHLWO010000002">
    <property type="protein sequence ID" value="MFC0319548.1"/>
    <property type="molecule type" value="Genomic_DNA"/>
</dbReference>
<name>A0ABV6HKY1_9SPHI</name>
<keyword evidence="2" id="KW-1185">Reference proteome</keyword>
<sequence>MGNFVALNDFADHLKRFFLQHPERLPKGIDIKNLEVKPFQNAWIDKRLTSDYEYVRYMDVLFYGNESTVDNHFHSFIITYSCDKHVIEVTKMEFYNNLTSA</sequence>
<protein>
    <recommendedName>
        <fullName evidence="3">MqsR (Motility quorum-sensing regulator) toxin of toxin-antitoxin system</fullName>
    </recommendedName>
</protein>
<gene>
    <name evidence="1" type="ORF">ACFFI0_14600</name>
</gene>
<dbReference type="RefSeq" id="WP_013667105.1">
    <property type="nucleotide sequence ID" value="NZ_JBHLWO010000002.1"/>
</dbReference>
<comment type="caution">
    <text evidence="1">The sequence shown here is derived from an EMBL/GenBank/DDBJ whole genome shotgun (WGS) entry which is preliminary data.</text>
</comment>
<accession>A0ABV6HKY1</accession>
<proteinExistence type="predicted"/>
<evidence type="ECO:0000313" key="2">
    <source>
        <dbReference type="Proteomes" id="UP001589774"/>
    </source>
</evidence>
<evidence type="ECO:0008006" key="3">
    <source>
        <dbReference type="Google" id="ProtNLM"/>
    </source>
</evidence>
<dbReference type="Proteomes" id="UP001589774">
    <property type="component" value="Unassembled WGS sequence"/>
</dbReference>